<proteinExistence type="predicted"/>
<comment type="caution">
    <text evidence="1">The sequence shown here is derived from an EMBL/GenBank/DDBJ whole genome shotgun (WGS) entry which is preliminary data.</text>
</comment>
<accession>A0A392WAB4</accession>
<feature type="non-terminal residue" evidence="1">
    <location>
        <position position="1"/>
    </location>
</feature>
<evidence type="ECO:0000313" key="1">
    <source>
        <dbReference type="EMBL" id="MCI96682.1"/>
    </source>
</evidence>
<protein>
    <submittedName>
        <fullName evidence="1">Uncharacterized protein</fullName>
    </submittedName>
</protein>
<sequence>SESYWLQREKASRNLKVPGFSERKPTALAGRLASRACSVLESKVAG</sequence>
<dbReference type="EMBL" id="LXQA011421199">
    <property type="protein sequence ID" value="MCI96682.1"/>
    <property type="molecule type" value="Genomic_DNA"/>
</dbReference>
<keyword evidence="2" id="KW-1185">Reference proteome</keyword>
<evidence type="ECO:0000313" key="2">
    <source>
        <dbReference type="Proteomes" id="UP000265520"/>
    </source>
</evidence>
<dbReference type="Proteomes" id="UP000265520">
    <property type="component" value="Unassembled WGS sequence"/>
</dbReference>
<name>A0A392WAB4_9FABA</name>
<organism evidence="1 2">
    <name type="scientific">Trifolium medium</name>
    <dbReference type="NCBI Taxonomy" id="97028"/>
    <lineage>
        <taxon>Eukaryota</taxon>
        <taxon>Viridiplantae</taxon>
        <taxon>Streptophyta</taxon>
        <taxon>Embryophyta</taxon>
        <taxon>Tracheophyta</taxon>
        <taxon>Spermatophyta</taxon>
        <taxon>Magnoliopsida</taxon>
        <taxon>eudicotyledons</taxon>
        <taxon>Gunneridae</taxon>
        <taxon>Pentapetalae</taxon>
        <taxon>rosids</taxon>
        <taxon>fabids</taxon>
        <taxon>Fabales</taxon>
        <taxon>Fabaceae</taxon>
        <taxon>Papilionoideae</taxon>
        <taxon>50 kb inversion clade</taxon>
        <taxon>NPAAA clade</taxon>
        <taxon>Hologalegina</taxon>
        <taxon>IRL clade</taxon>
        <taxon>Trifolieae</taxon>
        <taxon>Trifolium</taxon>
    </lineage>
</organism>
<dbReference type="AlphaFoldDB" id="A0A392WAB4"/>
<reference evidence="1 2" key="1">
    <citation type="journal article" date="2018" name="Front. Plant Sci.">
        <title>Red Clover (Trifolium pratense) and Zigzag Clover (T. medium) - A Picture of Genomic Similarities and Differences.</title>
        <authorList>
            <person name="Dluhosova J."/>
            <person name="Istvanek J."/>
            <person name="Nedelnik J."/>
            <person name="Repkova J."/>
        </authorList>
    </citation>
    <scope>NUCLEOTIDE SEQUENCE [LARGE SCALE GENOMIC DNA]</scope>
    <source>
        <strain evidence="2">cv. 10/8</strain>
        <tissue evidence="1">Leaf</tissue>
    </source>
</reference>